<feature type="transmembrane region" description="Helical" evidence="4">
    <location>
        <begin position="370"/>
        <end position="390"/>
    </location>
</feature>
<reference evidence="6 7" key="1">
    <citation type="submission" date="2017-08" db="EMBL/GenBank/DDBJ databases">
        <title>Infants hospitalized years apart are colonized by the same room-sourced microbial strains.</title>
        <authorList>
            <person name="Brooks B."/>
            <person name="Olm M.R."/>
            <person name="Firek B.A."/>
            <person name="Baker R."/>
            <person name="Thomas B.C."/>
            <person name="Morowitz M.J."/>
            <person name="Banfield J.F."/>
        </authorList>
    </citation>
    <scope>NUCLEOTIDE SEQUENCE [LARGE SCALE GENOMIC DNA]</scope>
    <source>
        <strain evidence="6">S2_005_003_R2_41</strain>
    </source>
</reference>
<dbReference type="InterPro" id="IPR036259">
    <property type="entry name" value="MFS_trans_sf"/>
</dbReference>
<dbReference type="Gene3D" id="1.20.1250.20">
    <property type="entry name" value="MFS general substrate transporter like domains"/>
    <property type="match status" value="2"/>
</dbReference>
<feature type="transmembrane region" description="Helical" evidence="4">
    <location>
        <begin position="196"/>
        <end position="218"/>
    </location>
</feature>
<evidence type="ECO:0000259" key="5">
    <source>
        <dbReference type="PROSITE" id="PS50850"/>
    </source>
</evidence>
<dbReference type="Pfam" id="PF07690">
    <property type="entry name" value="MFS_1"/>
    <property type="match status" value="1"/>
</dbReference>
<organism evidence="6 7">
    <name type="scientific">Variovorax paradoxus</name>
    <dbReference type="NCBI Taxonomy" id="34073"/>
    <lineage>
        <taxon>Bacteria</taxon>
        <taxon>Pseudomonadati</taxon>
        <taxon>Pseudomonadota</taxon>
        <taxon>Betaproteobacteria</taxon>
        <taxon>Burkholderiales</taxon>
        <taxon>Comamonadaceae</taxon>
        <taxon>Variovorax</taxon>
    </lineage>
</organism>
<dbReference type="Proteomes" id="UP000249135">
    <property type="component" value="Unassembled WGS sequence"/>
</dbReference>
<evidence type="ECO:0000256" key="3">
    <source>
        <dbReference type="ARBA" id="ARBA00023136"/>
    </source>
</evidence>
<gene>
    <name evidence="6" type="ORF">DI563_00185</name>
</gene>
<feature type="transmembrane region" description="Helical" evidence="4">
    <location>
        <begin position="129"/>
        <end position="152"/>
    </location>
</feature>
<feature type="transmembrane region" description="Helical" evidence="4">
    <location>
        <begin position="287"/>
        <end position="306"/>
    </location>
</feature>
<dbReference type="InterPro" id="IPR020846">
    <property type="entry name" value="MFS_dom"/>
</dbReference>
<dbReference type="GO" id="GO:0022857">
    <property type="term" value="F:transmembrane transporter activity"/>
    <property type="evidence" value="ECO:0007669"/>
    <property type="project" value="InterPro"/>
</dbReference>
<evidence type="ECO:0000313" key="7">
    <source>
        <dbReference type="Proteomes" id="UP000249135"/>
    </source>
</evidence>
<keyword evidence="1 4" id="KW-0812">Transmembrane</keyword>
<dbReference type="PANTHER" id="PTHR11360">
    <property type="entry name" value="MONOCARBOXYLATE TRANSPORTER"/>
    <property type="match status" value="1"/>
</dbReference>
<feature type="transmembrane region" description="Helical" evidence="4">
    <location>
        <begin position="249"/>
        <end position="275"/>
    </location>
</feature>
<dbReference type="PROSITE" id="PS50850">
    <property type="entry name" value="MFS"/>
    <property type="match status" value="1"/>
</dbReference>
<feature type="transmembrane region" description="Helical" evidence="4">
    <location>
        <begin position="402"/>
        <end position="421"/>
    </location>
</feature>
<comment type="caution">
    <text evidence="6">The sequence shown here is derived from an EMBL/GenBank/DDBJ whole genome shotgun (WGS) entry which is preliminary data.</text>
</comment>
<evidence type="ECO:0000256" key="1">
    <source>
        <dbReference type="ARBA" id="ARBA00022692"/>
    </source>
</evidence>
<feature type="transmembrane region" description="Helical" evidence="4">
    <location>
        <begin position="337"/>
        <end position="358"/>
    </location>
</feature>
<dbReference type="EMBL" id="QFPP01000001">
    <property type="protein sequence ID" value="PZQ78433.1"/>
    <property type="molecule type" value="Genomic_DNA"/>
</dbReference>
<evidence type="ECO:0000256" key="4">
    <source>
        <dbReference type="SAM" id="Phobius"/>
    </source>
</evidence>
<evidence type="ECO:0000313" key="6">
    <source>
        <dbReference type="EMBL" id="PZQ78433.1"/>
    </source>
</evidence>
<feature type="transmembrane region" description="Helical" evidence="4">
    <location>
        <begin position="313"/>
        <end position="331"/>
    </location>
</feature>
<dbReference type="AlphaFoldDB" id="A0A2W5SFT1"/>
<dbReference type="InterPro" id="IPR011701">
    <property type="entry name" value="MFS"/>
</dbReference>
<proteinExistence type="predicted"/>
<evidence type="ECO:0000256" key="2">
    <source>
        <dbReference type="ARBA" id="ARBA00022989"/>
    </source>
</evidence>
<keyword evidence="3 4" id="KW-0472">Membrane</keyword>
<dbReference type="SUPFAM" id="SSF103473">
    <property type="entry name" value="MFS general substrate transporter"/>
    <property type="match status" value="1"/>
</dbReference>
<sequence>MEPAKTREVYDMNNTANGLNSVALNYDDSVGEFSRGWLVLLACLIGVTAGFSSTYFYSSGLFLVPVAKELGLTRGQVSMSPLFCYLTAAVVAPVIGRAVDRFGPIVISLVSGLGLALGFFLLANFTQSLSTFVALSMLIAILGAGTTAVSFSRMIVATFRKRRGIAFGIMLTGPGAGAILIPALLLPYIAGAGWRSAYQALGIVVLAACSVVGCILYTQRSLIAAGSKDAASSEVPSASVRTIWLSAPFLLLGGIFLLAALGVISVVVHFVPMLIDAGITAASAAKLASSIGFAVIFGRLLTGYLLDKVDAELIALGMFGLVVVGLALLALGGSALALPGAVISGLAVGAEIDLLAFLTARYFSVRSYGTAYGGIFGLFLIGGAIGPGMTGKLYDITGSYKVPLICAIGFMAVACILLYALRVGRSRWQKI</sequence>
<protein>
    <submittedName>
        <fullName evidence="6">MFS transporter</fullName>
    </submittedName>
</protein>
<feature type="transmembrane region" description="Helical" evidence="4">
    <location>
        <begin position="77"/>
        <end position="95"/>
    </location>
</feature>
<feature type="transmembrane region" description="Helical" evidence="4">
    <location>
        <begin position="164"/>
        <end position="190"/>
    </location>
</feature>
<dbReference type="InterPro" id="IPR050327">
    <property type="entry name" value="Proton-linked_MCT"/>
</dbReference>
<name>A0A2W5SFT1_VARPD</name>
<accession>A0A2W5SFT1</accession>
<keyword evidence="2 4" id="KW-1133">Transmembrane helix</keyword>
<dbReference type="PANTHER" id="PTHR11360:SF284">
    <property type="entry name" value="EG:103B4.3 PROTEIN-RELATED"/>
    <property type="match status" value="1"/>
</dbReference>
<feature type="transmembrane region" description="Helical" evidence="4">
    <location>
        <begin position="37"/>
        <end position="57"/>
    </location>
</feature>
<feature type="domain" description="Major facilitator superfamily (MFS) profile" evidence="5">
    <location>
        <begin position="38"/>
        <end position="427"/>
    </location>
</feature>
<feature type="transmembrane region" description="Helical" evidence="4">
    <location>
        <begin position="102"/>
        <end position="123"/>
    </location>
</feature>